<name>A0A8K0AE32_BRALA</name>
<evidence type="ECO:0000256" key="3">
    <source>
        <dbReference type="ARBA" id="ARBA00022989"/>
    </source>
</evidence>
<feature type="transmembrane region" description="Helical" evidence="5">
    <location>
        <begin position="380"/>
        <end position="403"/>
    </location>
</feature>
<dbReference type="EMBL" id="OV696693">
    <property type="protein sequence ID" value="CAH1272232.1"/>
    <property type="molecule type" value="Genomic_DNA"/>
</dbReference>
<dbReference type="GO" id="GO:0015179">
    <property type="term" value="F:L-amino acid transmembrane transporter activity"/>
    <property type="evidence" value="ECO:0007669"/>
    <property type="project" value="TreeGrafter"/>
</dbReference>
<keyword evidence="7" id="KW-1185">Reference proteome</keyword>
<dbReference type="Pfam" id="PF13520">
    <property type="entry name" value="AA_permease_2"/>
    <property type="match status" value="1"/>
</dbReference>
<dbReference type="AlphaFoldDB" id="A0A8K0AE32"/>
<reference evidence="6" key="1">
    <citation type="submission" date="2022-01" db="EMBL/GenBank/DDBJ databases">
        <authorList>
            <person name="Braso-Vives M."/>
        </authorList>
    </citation>
    <scope>NUCLEOTIDE SEQUENCE</scope>
</reference>
<dbReference type="InterPro" id="IPR050598">
    <property type="entry name" value="AminoAcid_Transporter"/>
</dbReference>
<dbReference type="PANTHER" id="PTHR11785:SF375">
    <property type="entry name" value="AMINO ACID TRANSPORTER"/>
    <property type="match status" value="1"/>
</dbReference>
<feature type="transmembrane region" description="Helical" evidence="5">
    <location>
        <begin position="159"/>
        <end position="178"/>
    </location>
</feature>
<keyword evidence="3 5" id="KW-1133">Transmembrane helix</keyword>
<organism evidence="6 7">
    <name type="scientific">Branchiostoma lanceolatum</name>
    <name type="common">Common lancelet</name>
    <name type="synonym">Amphioxus lanceolatum</name>
    <dbReference type="NCBI Taxonomy" id="7740"/>
    <lineage>
        <taxon>Eukaryota</taxon>
        <taxon>Metazoa</taxon>
        <taxon>Chordata</taxon>
        <taxon>Cephalochordata</taxon>
        <taxon>Leptocardii</taxon>
        <taxon>Amphioxiformes</taxon>
        <taxon>Branchiostomatidae</taxon>
        <taxon>Branchiostoma</taxon>
    </lineage>
</organism>
<feature type="transmembrane region" description="Helical" evidence="5">
    <location>
        <begin position="440"/>
        <end position="459"/>
    </location>
</feature>
<comment type="subcellular location">
    <subcellularLocation>
        <location evidence="1">Membrane</location>
        <topology evidence="1">Multi-pass membrane protein</topology>
    </subcellularLocation>
</comment>
<evidence type="ECO:0000256" key="5">
    <source>
        <dbReference type="SAM" id="Phobius"/>
    </source>
</evidence>
<dbReference type="PANTHER" id="PTHR11785">
    <property type="entry name" value="AMINO ACID TRANSPORTER"/>
    <property type="match status" value="1"/>
</dbReference>
<feature type="transmembrane region" description="Helical" evidence="5">
    <location>
        <begin position="38"/>
        <end position="56"/>
    </location>
</feature>
<gene>
    <name evidence="6" type="primary">SLC7A6</name>
    <name evidence="6" type="ORF">BLAG_LOCUS23933</name>
</gene>
<dbReference type="Gene3D" id="1.20.1740.10">
    <property type="entry name" value="Amino acid/polyamine transporter I"/>
    <property type="match status" value="1"/>
</dbReference>
<feature type="transmembrane region" description="Helical" evidence="5">
    <location>
        <begin position="264"/>
        <end position="283"/>
    </location>
</feature>
<evidence type="ECO:0000313" key="6">
    <source>
        <dbReference type="EMBL" id="CAH1272232.1"/>
    </source>
</evidence>
<evidence type="ECO:0000256" key="1">
    <source>
        <dbReference type="ARBA" id="ARBA00004141"/>
    </source>
</evidence>
<dbReference type="InterPro" id="IPR002293">
    <property type="entry name" value="AA/rel_permease1"/>
</dbReference>
<protein>
    <submittedName>
        <fullName evidence="6">SLC7A6 protein</fullName>
    </submittedName>
</protein>
<dbReference type="GO" id="GO:0016020">
    <property type="term" value="C:membrane"/>
    <property type="evidence" value="ECO:0007669"/>
    <property type="project" value="UniProtKB-SubCell"/>
</dbReference>
<dbReference type="Proteomes" id="UP000838412">
    <property type="component" value="Chromosome 8"/>
</dbReference>
<feature type="transmembrane region" description="Helical" evidence="5">
    <location>
        <begin position="415"/>
        <end position="434"/>
    </location>
</feature>
<keyword evidence="2 5" id="KW-0812">Transmembrane</keyword>
<dbReference type="FunFam" id="1.20.1740.10:FF:000151">
    <property type="entry name" value="Predicted protein"/>
    <property type="match status" value="1"/>
</dbReference>
<keyword evidence="4 5" id="KW-0472">Membrane</keyword>
<evidence type="ECO:0000256" key="4">
    <source>
        <dbReference type="ARBA" id="ARBA00023136"/>
    </source>
</evidence>
<dbReference type="OrthoDB" id="5982228at2759"/>
<feature type="transmembrane region" description="Helical" evidence="5">
    <location>
        <begin position="68"/>
        <end position="90"/>
    </location>
</feature>
<sequence length="526" mass="57619">MLSVGARRKHRLPTTKEAVTRQFVELEKPVALRRNIGVFKAMNIVVGCTIGGGIFISPKGILINSGSVGTAMIVWSICGVITLLGALSYIELGTTIQRCGGDYAYIKEAFGPILAFLRLWTQMIIIRPAVIAVICRTAATYCVKPFFEYCEPPILSVDLLAAAIIVLLTFVNCFRLSWATKVQDFCAVGKVAGLGLIIFAGLLDVWFGKGTLKNFTFEGPPLDPSKLSQAFYSGMFAYAGWFYLNTVTEEIHRPEKTMPRAMIIGEVVVIAMYLLTIFAYHIVMSAQDVIDSSAVAVTFAKSAMGSLGWTVPIAVLISCVGVANGIFLATSRVMYAGARDGTLPTILKTLHVTKCTPMPAIILLCPISLGMLAVSDVSQLITFLSSVRWLFIGMSALAIPWLRYKQPYRHRPVRYPVWIPIVFAVCCVAMVTMSGYSSPIAMATGLGITATGLPVYWLVRVQKPAWLQNCIDKMTVKLQLLLKCLEEQADDEDAKKSEVAKAIDHSVIPKEKRRYKNGHTYATTAL</sequence>
<accession>A0A8K0AE32</accession>
<proteinExistence type="predicted"/>
<evidence type="ECO:0000313" key="7">
    <source>
        <dbReference type="Proteomes" id="UP000838412"/>
    </source>
</evidence>
<feature type="transmembrane region" description="Helical" evidence="5">
    <location>
        <begin position="185"/>
        <end position="207"/>
    </location>
</feature>
<feature type="transmembrane region" description="Helical" evidence="5">
    <location>
        <begin position="356"/>
        <end position="374"/>
    </location>
</feature>
<feature type="transmembrane region" description="Helical" evidence="5">
    <location>
        <begin position="227"/>
        <end position="244"/>
    </location>
</feature>
<feature type="transmembrane region" description="Helical" evidence="5">
    <location>
        <begin position="309"/>
        <end position="335"/>
    </location>
</feature>
<evidence type="ECO:0000256" key="2">
    <source>
        <dbReference type="ARBA" id="ARBA00022692"/>
    </source>
</evidence>